<name>A0A839UVW7_9GAMM</name>
<reference evidence="1 2" key="1">
    <citation type="submission" date="2020-08" db="EMBL/GenBank/DDBJ databases">
        <title>Genomic Encyclopedia of Type Strains, Phase III (KMG-III): the genomes of soil and plant-associated and newly described type strains.</title>
        <authorList>
            <person name="Whitman W."/>
        </authorList>
    </citation>
    <scope>NUCLEOTIDE SEQUENCE [LARGE SCALE GENOMIC DNA]</scope>
    <source>
        <strain evidence="1 2">CECT 8571</strain>
    </source>
</reference>
<keyword evidence="2" id="KW-1185">Reference proteome</keyword>
<evidence type="ECO:0000313" key="1">
    <source>
        <dbReference type="EMBL" id="MBB3170216.1"/>
    </source>
</evidence>
<protein>
    <recommendedName>
        <fullName evidence="3">DUF4304 domain-containing protein</fullName>
    </recommendedName>
</protein>
<dbReference type="EMBL" id="JACHXZ010000010">
    <property type="protein sequence ID" value="MBB3170216.1"/>
    <property type="molecule type" value="Genomic_DNA"/>
</dbReference>
<dbReference type="Proteomes" id="UP000559987">
    <property type="component" value="Unassembled WGS sequence"/>
</dbReference>
<evidence type="ECO:0000313" key="2">
    <source>
        <dbReference type="Proteomes" id="UP000559987"/>
    </source>
</evidence>
<sequence length="146" mass="17240">MASRAKPLNDEMKRSFYPWVKASGFIKQKSTDSHFVEFRRETTSGVDVFEVQWDKYWRPYFVVNFGKEEATDTAWRKGGRLQRKRGGSMSNWFGLPKPMLYKLVTLSWSYKPEEVVEELKAAFGELESWWENGEIGKHLYFIDLHA</sequence>
<gene>
    <name evidence="1" type="ORF">FHS30_003443</name>
</gene>
<accession>A0A839UVW7</accession>
<organism evidence="1 2">
    <name type="scientific">Simiduia aestuariiviva</name>
    <dbReference type="NCBI Taxonomy" id="1510459"/>
    <lineage>
        <taxon>Bacteria</taxon>
        <taxon>Pseudomonadati</taxon>
        <taxon>Pseudomonadota</taxon>
        <taxon>Gammaproteobacteria</taxon>
        <taxon>Cellvibrionales</taxon>
        <taxon>Cellvibrionaceae</taxon>
        <taxon>Simiduia</taxon>
    </lineage>
</organism>
<comment type="caution">
    <text evidence="1">The sequence shown here is derived from an EMBL/GenBank/DDBJ whole genome shotgun (WGS) entry which is preliminary data.</text>
</comment>
<proteinExistence type="predicted"/>
<dbReference type="RefSeq" id="WP_183911712.1">
    <property type="nucleotide sequence ID" value="NZ_JACHXZ010000010.1"/>
</dbReference>
<dbReference type="AlphaFoldDB" id="A0A839UVW7"/>
<evidence type="ECO:0008006" key="3">
    <source>
        <dbReference type="Google" id="ProtNLM"/>
    </source>
</evidence>